<keyword evidence="3" id="KW-1185">Reference proteome</keyword>
<comment type="caution">
    <text evidence="2">The sequence shown here is derived from an EMBL/GenBank/DDBJ whole genome shotgun (WGS) entry which is preliminary data.</text>
</comment>
<dbReference type="EMBL" id="MTBC01000004">
    <property type="protein sequence ID" value="OQD42896.1"/>
    <property type="molecule type" value="Genomic_DNA"/>
</dbReference>
<feature type="transmembrane region" description="Helical" evidence="1">
    <location>
        <begin position="643"/>
        <end position="666"/>
    </location>
</feature>
<reference evidence="2 3" key="1">
    <citation type="submission" date="2016-12" db="EMBL/GenBank/DDBJ databases">
        <authorList>
            <person name="Song W.-J."/>
            <person name="Kurnit D.M."/>
        </authorList>
    </citation>
    <scope>NUCLEOTIDE SEQUENCE [LARGE SCALE GENOMIC DNA]</scope>
    <source>
        <strain evidence="2 3">HSG9</strain>
    </source>
</reference>
<dbReference type="PANTHER" id="PTHR37947">
    <property type="entry name" value="BLL2462 PROTEIN"/>
    <property type="match status" value="1"/>
</dbReference>
<keyword evidence="1" id="KW-0812">Transmembrane</keyword>
<gene>
    <name evidence="2" type="ORF">BUL40_07315</name>
</gene>
<dbReference type="InterPro" id="IPR013783">
    <property type="entry name" value="Ig-like_fold"/>
</dbReference>
<evidence type="ECO:0000313" key="2">
    <source>
        <dbReference type="EMBL" id="OQD42896.1"/>
    </source>
</evidence>
<keyword evidence="1" id="KW-1133">Transmembrane helix</keyword>
<dbReference type="OrthoDB" id="9763076at2"/>
<keyword evidence="1" id="KW-0472">Membrane</keyword>
<evidence type="ECO:0000313" key="3">
    <source>
        <dbReference type="Proteomes" id="UP000191680"/>
    </source>
</evidence>
<sequence>MNSYTVLLIILASVLAFAISVFQYKYKEKRSRWKNILAVLRFVSLLTVFLLLLNPKFNSTSNTIIKPNLFLLVDNSESIKPYQQELLKVYNDLSQDAKVDKRFTIKSFTYGADFKELDSISFTDETTDIASALLNIEQIYTTEQTKIVLFGDGIQNIGEEYQYLQLGENFSLDAIAIGDTTQYDDLNVVSLFANDYSFVGNQFPLEANIAYTGKQPVKAVIRVTMNNKEVAKKNITLDKNNSTKNFSTTLKAASAGIKNIAVTVSSSLNEKNLTNNSLETAVEVIDERTKVGIISDYKHPDLGTLKTSIEANKQREVLFLDKPYTDEKLADIDLFIFYQIGAGDKRVVEYAKSKIVGSFFIFGANTDWNGVNKLNLGFEKEDLGQKEAIFASDNQGFSLFDVSDFTPTNYPPLSGELGDILITDPHEILFFQKIRGIDLKDPLLAFFTGEHKVAVLFASDIWKWRMQTYRNENDFTSFDSFMGKIAFYLSSSQQKNRLQLNYDKVFPTPKQALISATFYDKTYRFDEKAQLEITVSRTTDGFSQKTPFVLKNSSYQVDLSNLEAGDYTFTVKEKKEGISTSGSFKISMFSLEAQVNTTDKTRLTQIANNNNGKVYYPNQLANLKEQLLEDDSFKPIQRSTKNVVPLIGFKWLLVILCITLTAEWFIRKYNGLL</sequence>
<evidence type="ECO:0008006" key="4">
    <source>
        <dbReference type="Google" id="ProtNLM"/>
    </source>
</evidence>
<feature type="transmembrane region" description="Helical" evidence="1">
    <location>
        <begin position="6"/>
        <end position="24"/>
    </location>
</feature>
<evidence type="ECO:0000256" key="1">
    <source>
        <dbReference type="SAM" id="Phobius"/>
    </source>
</evidence>
<proteinExistence type="predicted"/>
<dbReference type="AlphaFoldDB" id="A0A1V6LSE4"/>
<dbReference type="RefSeq" id="WP_080318705.1">
    <property type="nucleotide sequence ID" value="NZ_MTBC01000004.1"/>
</dbReference>
<dbReference type="Gene3D" id="2.60.40.10">
    <property type="entry name" value="Immunoglobulins"/>
    <property type="match status" value="1"/>
</dbReference>
<dbReference type="SUPFAM" id="SSF53300">
    <property type="entry name" value="vWA-like"/>
    <property type="match status" value="1"/>
</dbReference>
<dbReference type="Proteomes" id="UP000191680">
    <property type="component" value="Unassembled WGS sequence"/>
</dbReference>
<protein>
    <recommendedName>
        <fullName evidence="4">VWA domain-containing protein</fullName>
    </recommendedName>
</protein>
<accession>A0A1V6LSE4</accession>
<name>A0A1V6LSE4_9FLAO</name>
<feature type="transmembrane region" description="Helical" evidence="1">
    <location>
        <begin position="36"/>
        <end position="53"/>
    </location>
</feature>
<organism evidence="2 3">
    <name type="scientific">Croceivirga radicis</name>
    <dbReference type="NCBI Taxonomy" id="1929488"/>
    <lineage>
        <taxon>Bacteria</taxon>
        <taxon>Pseudomonadati</taxon>
        <taxon>Bacteroidota</taxon>
        <taxon>Flavobacteriia</taxon>
        <taxon>Flavobacteriales</taxon>
        <taxon>Flavobacteriaceae</taxon>
        <taxon>Croceivirga</taxon>
    </lineage>
</organism>
<dbReference type="PANTHER" id="PTHR37947:SF1">
    <property type="entry name" value="BLL2462 PROTEIN"/>
    <property type="match status" value="1"/>
</dbReference>
<dbReference type="InterPro" id="IPR036465">
    <property type="entry name" value="vWFA_dom_sf"/>
</dbReference>